<dbReference type="RefSeq" id="WP_377929594.1">
    <property type="nucleotide sequence ID" value="NZ_JBHUEM010000045.1"/>
</dbReference>
<dbReference type="InterPro" id="IPR010229">
    <property type="entry name" value="Pept_M38_dipep"/>
</dbReference>
<dbReference type="EMBL" id="JBHUEM010000045">
    <property type="protein sequence ID" value="MFD1738384.1"/>
    <property type="molecule type" value="Genomic_DNA"/>
</dbReference>
<evidence type="ECO:0000313" key="4">
    <source>
        <dbReference type="Proteomes" id="UP001597214"/>
    </source>
</evidence>
<name>A0ABW4LUB2_9BACI</name>
<evidence type="ECO:0000256" key="1">
    <source>
        <dbReference type="PIRNR" id="PIRNR001238"/>
    </source>
</evidence>
<dbReference type="SUPFAM" id="SSF51338">
    <property type="entry name" value="Composite domain of metallo-dependent hydrolases"/>
    <property type="match status" value="1"/>
</dbReference>
<dbReference type="Gene3D" id="2.30.40.10">
    <property type="entry name" value="Urease, subunit C, domain 1"/>
    <property type="match status" value="1"/>
</dbReference>
<dbReference type="Gene3D" id="3.20.20.140">
    <property type="entry name" value="Metal-dependent hydrolases"/>
    <property type="match status" value="1"/>
</dbReference>
<gene>
    <name evidence="3" type="primary">iadA</name>
    <name evidence="3" type="ORF">ACFSCX_17815</name>
</gene>
<keyword evidence="4" id="KW-1185">Reference proteome</keyword>
<evidence type="ECO:0000259" key="2">
    <source>
        <dbReference type="Pfam" id="PF01979"/>
    </source>
</evidence>
<dbReference type="InterPro" id="IPR006680">
    <property type="entry name" value="Amidohydro-rel"/>
</dbReference>
<keyword evidence="1" id="KW-0862">Zinc</keyword>
<evidence type="ECO:0000313" key="3">
    <source>
        <dbReference type="EMBL" id="MFD1738384.1"/>
    </source>
</evidence>
<dbReference type="PANTHER" id="PTHR11647:SF1">
    <property type="entry name" value="COLLAPSIN RESPONSE MEDIATOR PROTEIN"/>
    <property type="match status" value="1"/>
</dbReference>
<dbReference type="PANTHER" id="PTHR11647">
    <property type="entry name" value="HYDRANTOINASE/DIHYDROPYRIMIDINASE FAMILY MEMBER"/>
    <property type="match status" value="1"/>
</dbReference>
<comment type="function">
    <text evidence="1">Catalyzes the hydrolytic cleavage of a subset of L-isoaspartyl (L-beta-aspartyl) dipeptides. Used to degrade proteins damaged by L-isoaspartyl residues formation.</text>
</comment>
<keyword evidence="1 3" id="KW-0378">Hydrolase</keyword>
<reference evidence="4" key="1">
    <citation type="journal article" date="2019" name="Int. J. Syst. Evol. Microbiol.">
        <title>The Global Catalogue of Microorganisms (GCM) 10K type strain sequencing project: providing services to taxonomists for standard genome sequencing and annotation.</title>
        <authorList>
            <consortium name="The Broad Institute Genomics Platform"/>
            <consortium name="The Broad Institute Genome Sequencing Center for Infectious Disease"/>
            <person name="Wu L."/>
            <person name="Ma J."/>
        </authorList>
    </citation>
    <scope>NUCLEOTIDE SEQUENCE [LARGE SCALE GENOMIC DNA]</scope>
    <source>
        <strain evidence="4">CCUG 49339</strain>
    </source>
</reference>
<dbReference type="PIRSF" id="PIRSF001238">
    <property type="entry name" value="IadA"/>
    <property type="match status" value="1"/>
</dbReference>
<dbReference type="GO" id="GO:0008798">
    <property type="term" value="F:beta-aspartyl-peptidase activity"/>
    <property type="evidence" value="ECO:0007669"/>
    <property type="project" value="UniProtKB-EC"/>
</dbReference>
<dbReference type="InterPro" id="IPR011059">
    <property type="entry name" value="Metal-dep_hydrolase_composite"/>
</dbReference>
<dbReference type="NCBIfam" id="TIGR01975">
    <property type="entry name" value="isoAsp_dipep"/>
    <property type="match status" value="1"/>
</dbReference>
<keyword evidence="1" id="KW-0482">Metalloprotease</keyword>
<dbReference type="Pfam" id="PF01979">
    <property type="entry name" value="Amidohydro_1"/>
    <property type="match status" value="1"/>
</dbReference>
<organism evidence="3 4">
    <name type="scientific">Bacillus salitolerans</name>
    <dbReference type="NCBI Taxonomy" id="1437434"/>
    <lineage>
        <taxon>Bacteria</taxon>
        <taxon>Bacillati</taxon>
        <taxon>Bacillota</taxon>
        <taxon>Bacilli</taxon>
        <taxon>Bacillales</taxon>
        <taxon>Bacillaceae</taxon>
        <taxon>Bacillus</taxon>
    </lineage>
</organism>
<accession>A0ABW4LUB2</accession>
<comment type="cofactor">
    <cofactor evidence="1">
        <name>Zn(2+)</name>
        <dbReference type="ChEBI" id="CHEBI:29105"/>
    </cofactor>
    <text evidence="1">Binds 2 Zn(2+) ions per subunit.</text>
</comment>
<comment type="caution">
    <text evidence="3">The sequence shown here is derived from an EMBL/GenBank/DDBJ whole genome shotgun (WGS) entry which is preliminary data.</text>
</comment>
<comment type="similarity">
    <text evidence="1">Belongs to the peptidase M38 family.</text>
</comment>
<dbReference type="Proteomes" id="UP001597214">
    <property type="component" value="Unassembled WGS sequence"/>
</dbReference>
<sequence>MLTLIKNGEVYTPNYIGKKDLLIVNDVIGYIEDEISAPEGFVKIQVIDASGKIIVPGFIDSHVHIIGGGGEGGFKTRTPELQLTDATTAGITTIVGVIGTDGTTRSMPDLIAKAKALAEEGITCFVHTGSYQVPVKSVFTNIEDDLILIDQIIGVGEIAIADHRSSQPTASDIAKIAASARVGGILSGKAGIVNIHIGDSPTKLSLLEEVVDTTDIPIRQFHPTHINRNNELFYAGIEFAKKGGFVDFTTSTVERFLDKGEMKCSKGLKIMLDHGVPIEQITFTSDGQASLPEFNEKGEFIGLQVGKVSTLFKEVRDAIIDENIPLEVAIKVITSNPAKVLKLIKKGSINVGMDADLVFLNKESLMIDSVISKGQMMVRDGKVEVKGTFESY</sequence>
<feature type="domain" description="Amidohydrolase-related" evidence="2">
    <location>
        <begin position="53"/>
        <end position="376"/>
    </location>
</feature>
<protein>
    <recommendedName>
        <fullName evidence="1">Isoaspartyl dipeptidase</fullName>
        <ecNumber evidence="1">3.4.19.-</ecNumber>
    </recommendedName>
</protein>
<keyword evidence="1" id="KW-0479">Metal-binding</keyword>
<dbReference type="EC" id="3.4.19.-" evidence="1"/>
<dbReference type="InterPro" id="IPR032466">
    <property type="entry name" value="Metal_Hydrolase"/>
</dbReference>
<comment type="PTM">
    <text evidence="1">Carboxylation allows a single lysine to coordinate two zinc ions.</text>
</comment>
<dbReference type="InterPro" id="IPR050378">
    <property type="entry name" value="Metallo-dep_Hydrolases_sf"/>
</dbReference>
<proteinExistence type="inferred from homology"/>
<keyword evidence="1" id="KW-0645">Protease</keyword>
<dbReference type="SUPFAM" id="SSF51556">
    <property type="entry name" value="Metallo-dependent hydrolases"/>
    <property type="match status" value="1"/>
</dbReference>
<comment type="subcellular location">
    <subcellularLocation>
        <location evidence="1">Cytoplasm</location>
    </subcellularLocation>
</comment>